<dbReference type="PROSITE" id="PS50089">
    <property type="entry name" value="ZF_RING_2"/>
    <property type="match status" value="1"/>
</dbReference>
<keyword evidence="6" id="KW-1185">Reference proteome</keyword>
<organism evidence="5 6">
    <name type="scientific">Zea mays</name>
    <name type="common">Maize</name>
    <dbReference type="NCBI Taxonomy" id="4577"/>
    <lineage>
        <taxon>Eukaryota</taxon>
        <taxon>Viridiplantae</taxon>
        <taxon>Streptophyta</taxon>
        <taxon>Embryophyta</taxon>
        <taxon>Tracheophyta</taxon>
        <taxon>Spermatophyta</taxon>
        <taxon>Magnoliopsida</taxon>
        <taxon>Liliopsida</taxon>
        <taxon>Poales</taxon>
        <taxon>Poaceae</taxon>
        <taxon>PACMAD clade</taxon>
        <taxon>Panicoideae</taxon>
        <taxon>Andropogonodae</taxon>
        <taxon>Andropogoneae</taxon>
        <taxon>Tripsacinae</taxon>
        <taxon>Zea</taxon>
    </lineage>
</organism>
<dbReference type="GO" id="GO:0008270">
    <property type="term" value="F:zinc ion binding"/>
    <property type="evidence" value="ECO:0007669"/>
    <property type="project" value="UniProtKB-KW"/>
</dbReference>
<dbReference type="AlphaFoldDB" id="A0A804Q8S7"/>
<dbReference type="EnsemblPlants" id="Zm00001eb311570_T001">
    <property type="protein sequence ID" value="Zm00001eb311570_P001"/>
    <property type="gene ID" value="Zm00001eb311570"/>
</dbReference>
<dbReference type="InterPro" id="IPR001841">
    <property type="entry name" value="Znf_RING"/>
</dbReference>
<evidence type="ECO:0000313" key="5">
    <source>
        <dbReference type="EnsemblPlants" id="Zm00001eb311570_P001"/>
    </source>
</evidence>
<evidence type="ECO:0000256" key="2">
    <source>
        <dbReference type="ARBA" id="ARBA00023157"/>
    </source>
</evidence>
<evidence type="ECO:0000256" key="1">
    <source>
        <dbReference type="ARBA" id="ARBA00008455"/>
    </source>
</evidence>
<reference evidence="6" key="1">
    <citation type="submission" date="2015-12" db="EMBL/GenBank/DDBJ databases">
        <title>Update maize B73 reference genome by single molecule sequencing technologies.</title>
        <authorList>
            <consortium name="Maize Genome Sequencing Project"/>
            <person name="Ware D."/>
        </authorList>
    </citation>
    <scope>NUCLEOTIDE SEQUENCE [LARGE SCALE GENOMIC DNA]</scope>
    <source>
        <strain evidence="6">cv. B73</strain>
    </source>
</reference>
<feature type="domain" description="RING-type" evidence="4">
    <location>
        <begin position="40"/>
        <end position="77"/>
    </location>
</feature>
<protein>
    <recommendedName>
        <fullName evidence="4">RING-type domain-containing protein</fullName>
    </recommendedName>
</protein>
<reference evidence="5" key="2">
    <citation type="submission" date="2019-07" db="EMBL/GenBank/DDBJ databases">
        <authorList>
            <person name="Seetharam A."/>
            <person name="Woodhouse M."/>
            <person name="Cannon E."/>
        </authorList>
    </citation>
    <scope>NUCLEOTIDE SEQUENCE [LARGE SCALE GENOMIC DNA]</scope>
    <source>
        <strain evidence="5">cv. B73</strain>
    </source>
</reference>
<name>A0A804Q8S7_MAIZE</name>
<evidence type="ECO:0000313" key="6">
    <source>
        <dbReference type="Proteomes" id="UP000007305"/>
    </source>
</evidence>
<keyword evidence="2" id="KW-1015">Disulfide bond</keyword>
<dbReference type="InterPro" id="IPR000668">
    <property type="entry name" value="Peptidase_C1A_C"/>
</dbReference>
<comment type="similarity">
    <text evidence="1">Belongs to the peptidase C1 family.</text>
</comment>
<dbReference type="GO" id="GO:0006508">
    <property type="term" value="P:proteolysis"/>
    <property type="evidence" value="ECO:0007669"/>
    <property type="project" value="InterPro"/>
</dbReference>
<evidence type="ECO:0000259" key="4">
    <source>
        <dbReference type="PROSITE" id="PS50089"/>
    </source>
</evidence>
<dbReference type="SMART" id="SM00645">
    <property type="entry name" value="Pept_C1"/>
    <property type="match status" value="1"/>
</dbReference>
<accession>A0A804Q8S7</accession>
<dbReference type="Pfam" id="PF13920">
    <property type="entry name" value="zf-C3HC4_3"/>
    <property type="match status" value="1"/>
</dbReference>
<sequence length="410" mass="45563">MVHVLPHPAPHPATTTFCTQPSFMAFADPRHVGPPPDHVCLGCHLRPASVVLLPCRHLSLCGECFAAGDAVMSCPMCLCIILCNYLCAVATYRLDMRVSKVILRTAAVNGKEGKCGLGTPLPRIAALALDPPQSTTTSHLHQDQEAHAAEMERTFIAIRPDGVQRGRGNITNARTTDVAFRWMQSRLGCLRWRLQIVRYHMSARELLPPLTITNFVTKIWWLVDLLKNQKSDKVDITIQPEELEAMNDVLAASLPSLAMLLFCSALLLIISKAGGLEREKDYRYTRSDGKCKFDKSKIIASIQNFGVVSVDEGQKVANLIKHGPLAIGINAAYMQTYIEGMPCPYICGRHLDHVVLLVGYGAAGFAPIRLKDKPYWIIKNSWGMNWRENGYYKICRVPTFATSVVTPFMF</sequence>
<dbReference type="InterPro" id="IPR013128">
    <property type="entry name" value="Peptidase_C1A"/>
</dbReference>
<dbReference type="InParanoid" id="A0A804Q8S7"/>
<dbReference type="Gramene" id="Zm00001eb311570_T001">
    <property type="protein sequence ID" value="Zm00001eb311570_P001"/>
    <property type="gene ID" value="Zm00001eb311570"/>
</dbReference>
<dbReference type="GO" id="GO:0008234">
    <property type="term" value="F:cysteine-type peptidase activity"/>
    <property type="evidence" value="ECO:0007669"/>
    <property type="project" value="InterPro"/>
</dbReference>
<dbReference type="Proteomes" id="UP000007305">
    <property type="component" value="Chromosome 7"/>
</dbReference>
<dbReference type="InterPro" id="IPR038765">
    <property type="entry name" value="Papain-like_cys_pep_sf"/>
</dbReference>
<proteinExistence type="inferred from homology"/>
<keyword evidence="3" id="KW-0863">Zinc-finger</keyword>
<dbReference type="CDD" id="cd02248">
    <property type="entry name" value="Peptidase_C1A"/>
    <property type="match status" value="1"/>
</dbReference>
<keyword evidence="3" id="KW-0862">Zinc</keyword>
<keyword evidence="3" id="KW-0479">Metal-binding</keyword>
<dbReference type="PANTHER" id="PTHR12411">
    <property type="entry name" value="CYSTEINE PROTEASE FAMILY C1-RELATED"/>
    <property type="match status" value="1"/>
</dbReference>
<dbReference type="SUPFAM" id="SSF54001">
    <property type="entry name" value="Cysteine proteinases"/>
    <property type="match status" value="1"/>
</dbReference>
<dbReference type="FunFam" id="3.90.70.10:FF:000410">
    <property type="entry name" value="Putative cysteine protease RD19C"/>
    <property type="match status" value="1"/>
</dbReference>
<dbReference type="Pfam" id="PF00112">
    <property type="entry name" value="Peptidase_C1"/>
    <property type="match status" value="1"/>
</dbReference>
<reference evidence="5" key="3">
    <citation type="submission" date="2021-05" db="UniProtKB">
        <authorList>
            <consortium name="EnsemblPlants"/>
        </authorList>
    </citation>
    <scope>IDENTIFICATION</scope>
    <source>
        <strain evidence="5">cv. B73</strain>
    </source>
</reference>
<evidence type="ECO:0000256" key="3">
    <source>
        <dbReference type="PROSITE-ProRule" id="PRU00175"/>
    </source>
</evidence>
<dbReference type="Gene3D" id="3.90.70.10">
    <property type="entry name" value="Cysteine proteinases"/>
    <property type="match status" value="1"/>
</dbReference>
<dbReference type="InterPro" id="IPR039417">
    <property type="entry name" value="Peptidase_C1A_papain-like"/>
</dbReference>